<gene>
    <name evidence="2" type="ORF">PGLA1383_LOCUS17022</name>
</gene>
<comment type="caution">
    <text evidence="2">The sequence shown here is derived from an EMBL/GenBank/DDBJ whole genome shotgun (WGS) entry which is preliminary data.</text>
</comment>
<feature type="compositionally biased region" description="Pro residues" evidence="1">
    <location>
        <begin position="249"/>
        <end position="261"/>
    </location>
</feature>
<organism evidence="2 3">
    <name type="scientific">Polarella glacialis</name>
    <name type="common">Dinoflagellate</name>
    <dbReference type="NCBI Taxonomy" id="89957"/>
    <lineage>
        <taxon>Eukaryota</taxon>
        <taxon>Sar</taxon>
        <taxon>Alveolata</taxon>
        <taxon>Dinophyceae</taxon>
        <taxon>Suessiales</taxon>
        <taxon>Suessiaceae</taxon>
        <taxon>Polarella</taxon>
    </lineage>
</organism>
<dbReference type="EMBL" id="CAJNNV010010444">
    <property type="protein sequence ID" value="CAE8598618.1"/>
    <property type="molecule type" value="Genomic_DNA"/>
</dbReference>
<evidence type="ECO:0000256" key="1">
    <source>
        <dbReference type="SAM" id="MobiDB-lite"/>
    </source>
</evidence>
<feature type="region of interest" description="Disordered" evidence="1">
    <location>
        <begin position="244"/>
        <end position="279"/>
    </location>
</feature>
<evidence type="ECO:0000313" key="2">
    <source>
        <dbReference type="EMBL" id="CAE8598618.1"/>
    </source>
</evidence>
<name>A0A813EBY0_POLGL</name>
<proteinExistence type="predicted"/>
<evidence type="ECO:0000313" key="3">
    <source>
        <dbReference type="Proteomes" id="UP000654075"/>
    </source>
</evidence>
<feature type="region of interest" description="Disordered" evidence="1">
    <location>
        <begin position="1"/>
        <end position="36"/>
    </location>
</feature>
<accession>A0A813EBY0</accession>
<dbReference type="AlphaFoldDB" id="A0A813EBY0"/>
<sequence length="299" mass="32118">MRLSPRLVGAGSSATSETPAWKPHTASLPVPGATKPWSPEEALVASAVRVAGLGGVQQGGAARCLLHPVEEKPEDRIRATDAVRSAGVSHKDIQGGATACMVHPGQEATEGPLTQYHANHDERRIVRATHRLAQENPGKQYFPRNRARNCNEDTILAQRRLAQEAEWRRLLQRSTPSATPRSRVGSKSSVVTASAVPAGLASKDVERRNHSNQCFVHDGIVMAYVPDEAVDEAVDRRNELPNIGMAMNEPPPSARQKPPPSVASKASAVSYSTATRSVASESCDLARLSWLMQLGGRPS</sequence>
<dbReference type="Proteomes" id="UP000654075">
    <property type="component" value="Unassembled WGS sequence"/>
</dbReference>
<protein>
    <submittedName>
        <fullName evidence="2">Uncharacterized protein</fullName>
    </submittedName>
</protein>
<reference evidence="2" key="1">
    <citation type="submission" date="2021-02" db="EMBL/GenBank/DDBJ databases">
        <authorList>
            <person name="Dougan E. K."/>
            <person name="Rhodes N."/>
            <person name="Thang M."/>
            <person name="Chan C."/>
        </authorList>
    </citation>
    <scope>NUCLEOTIDE SEQUENCE</scope>
</reference>
<keyword evidence="3" id="KW-1185">Reference proteome</keyword>